<dbReference type="SUPFAM" id="SSF51735">
    <property type="entry name" value="NAD(P)-binding Rossmann-fold domains"/>
    <property type="match status" value="1"/>
</dbReference>
<organism evidence="2 3">
    <name type="scientific">Hymenobacter psychrophilus</name>
    <dbReference type="NCBI Taxonomy" id="651662"/>
    <lineage>
        <taxon>Bacteria</taxon>
        <taxon>Pseudomonadati</taxon>
        <taxon>Bacteroidota</taxon>
        <taxon>Cytophagia</taxon>
        <taxon>Cytophagales</taxon>
        <taxon>Hymenobacteraceae</taxon>
        <taxon>Hymenobacter</taxon>
    </lineage>
</organism>
<dbReference type="RefSeq" id="WP_092738418.1">
    <property type="nucleotide sequence ID" value="NZ_FNOV01000003.1"/>
</dbReference>
<name>A0A1H3ECZ1_9BACT</name>
<dbReference type="EMBL" id="FNOV01000003">
    <property type="protein sequence ID" value="SDX76477.1"/>
    <property type="molecule type" value="Genomic_DNA"/>
</dbReference>
<reference evidence="3" key="1">
    <citation type="submission" date="2016-10" db="EMBL/GenBank/DDBJ databases">
        <authorList>
            <person name="Varghese N."/>
            <person name="Submissions S."/>
        </authorList>
    </citation>
    <scope>NUCLEOTIDE SEQUENCE [LARGE SCALE GENOMIC DNA]</scope>
    <source>
        <strain evidence="3">CGMCC 1.8975</strain>
    </source>
</reference>
<gene>
    <name evidence="2" type="ORF">SAMN04488069_10379</name>
</gene>
<protein>
    <submittedName>
        <fullName evidence="2">Carbamoyl-phosphate synthase large subunit</fullName>
    </submittedName>
</protein>
<evidence type="ECO:0000313" key="2">
    <source>
        <dbReference type="EMBL" id="SDX76477.1"/>
    </source>
</evidence>
<proteinExistence type="predicted"/>
<dbReference type="Pfam" id="PF21360">
    <property type="entry name" value="PylC-like_N"/>
    <property type="match status" value="1"/>
</dbReference>
<dbReference type="OrthoDB" id="650389at2"/>
<dbReference type="Gene3D" id="3.30.470.20">
    <property type="entry name" value="ATP-grasp fold, B domain"/>
    <property type="match status" value="1"/>
</dbReference>
<sequence>METKTVLVTGIGGNVGQGIVRTIRATGFPVRVVGCNVAAFSAGNHLVDAFHEVPYAEAPAYVARIAAIVEQERIDLVIPSTDYELCELARHRSEVGCAVAASPASTAGIYLDKLATFHHHARHGIPFARTIPPSEYRGQYAECIVKPRTGRGSRGLHINPANFSGFSDEEYIVQELQRGEEITTAFYVNRQQQLHGFITLVRSLENGTTSSCRVVTHADAAVREILDKMLIAGEFNGSANLQSIVQTDGEVVPFEVNCRISGTNSIRANFGFTDVRYTLQEYLYGQMPDAPHIRPGVAVRVLLDVIYPDQTSFDNLADNSAPHFVF</sequence>
<dbReference type="SUPFAM" id="SSF56059">
    <property type="entry name" value="Glutathione synthetase ATP-binding domain-like"/>
    <property type="match status" value="1"/>
</dbReference>
<evidence type="ECO:0000313" key="3">
    <source>
        <dbReference type="Proteomes" id="UP000199249"/>
    </source>
</evidence>
<dbReference type="Gene3D" id="3.40.50.20">
    <property type="match status" value="1"/>
</dbReference>
<dbReference type="AlphaFoldDB" id="A0A1H3ECZ1"/>
<dbReference type="InterPro" id="IPR036291">
    <property type="entry name" value="NAD(P)-bd_dom_sf"/>
</dbReference>
<feature type="domain" description="PylC N-terminal" evidence="1">
    <location>
        <begin position="19"/>
        <end position="96"/>
    </location>
</feature>
<dbReference type="InterPro" id="IPR048764">
    <property type="entry name" value="PylC_N"/>
</dbReference>
<keyword evidence="3" id="KW-1185">Reference proteome</keyword>
<accession>A0A1H3ECZ1</accession>
<dbReference type="Proteomes" id="UP000199249">
    <property type="component" value="Unassembled WGS sequence"/>
</dbReference>
<evidence type="ECO:0000259" key="1">
    <source>
        <dbReference type="Pfam" id="PF21360"/>
    </source>
</evidence>
<dbReference type="STRING" id="651662.SAMN04488069_10379"/>